<dbReference type="InterPro" id="IPR001565">
    <property type="entry name" value="Synaptotagmin"/>
</dbReference>
<dbReference type="GO" id="GO:0030424">
    <property type="term" value="C:axon"/>
    <property type="evidence" value="ECO:0007669"/>
    <property type="project" value="TreeGrafter"/>
</dbReference>
<organism evidence="6 7">
    <name type="scientific">Cnephaeus nilssonii</name>
    <name type="common">Northern bat</name>
    <name type="synonym">Eptesicus nilssonii</name>
    <dbReference type="NCBI Taxonomy" id="3371016"/>
    <lineage>
        <taxon>Eukaryota</taxon>
        <taxon>Metazoa</taxon>
        <taxon>Chordata</taxon>
        <taxon>Craniata</taxon>
        <taxon>Vertebrata</taxon>
        <taxon>Euteleostomi</taxon>
        <taxon>Mammalia</taxon>
        <taxon>Eutheria</taxon>
        <taxon>Laurasiatheria</taxon>
        <taxon>Chiroptera</taxon>
        <taxon>Yangochiroptera</taxon>
        <taxon>Vespertilionidae</taxon>
        <taxon>Cnephaeus</taxon>
    </lineage>
</organism>
<evidence type="ECO:0000259" key="5">
    <source>
        <dbReference type="PROSITE" id="PS50004"/>
    </source>
</evidence>
<evidence type="ECO:0000313" key="7">
    <source>
        <dbReference type="Proteomes" id="UP001177744"/>
    </source>
</evidence>
<dbReference type="PANTHER" id="PTHR10024">
    <property type="entry name" value="SYNAPTOTAGMIN"/>
    <property type="match status" value="1"/>
</dbReference>
<feature type="region of interest" description="Disordered" evidence="3">
    <location>
        <begin position="1"/>
        <end position="23"/>
    </location>
</feature>
<evidence type="ECO:0000256" key="1">
    <source>
        <dbReference type="ARBA" id="ARBA00006996"/>
    </source>
</evidence>
<feature type="domain" description="C2" evidence="5">
    <location>
        <begin position="347"/>
        <end position="428"/>
    </location>
</feature>
<dbReference type="GO" id="GO:0001786">
    <property type="term" value="F:phosphatidylserine binding"/>
    <property type="evidence" value="ECO:0007669"/>
    <property type="project" value="TreeGrafter"/>
</dbReference>
<dbReference type="GO" id="GO:0005509">
    <property type="term" value="F:calcium ion binding"/>
    <property type="evidence" value="ECO:0007669"/>
    <property type="project" value="TreeGrafter"/>
</dbReference>
<gene>
    <name evidence="6" type="ORF">QTO34_009886</name>
</gene>
<dbReference type="GO" id="GO:0005886">
    <property type="term" value="C:plasma membrane"/>
    <property type="evidence" value="ECO:0007669"/>
    <property type="project" value="TreeGrafter"/>
</dbReference>
<evidence type="ECO:0000256" key="2">
    <source>
        <dbReference type="ARBA" id="ARBA00022737"/>
    </source>
</evidence>
<feature type="compositionally biased region" description="Pro residues" evidence="3">
    <location>
        <begin position="1"/>
        <end position="14"/>
    </location>
</feature>
<dbReference type="GO" id="GO:0005544">
    <property type="term" value="F:calcium-dependent phospholipid binding"/>
    <property type="evidence" value="ECO:0007669"/>
    <property type="project" value="TreeGrafter"/>
</dbReference>
<dbReference type="GO" id="GO:0030276">
    <property type="term" value="F:clathrin binding"/>
    <property type="evidence" value="ECO:0007669"/>
    <property type="project" value="TreeGrafter"/>
</dbReference>
<dbReference type="InterPro" id="IPR000008">
    <property type="entry name" value="C2_dom"/>
</dbReference>
<dbReference type="SUPFAM" id="SSF49562">
    <property type="entry name" value="C2 domain (Calcium/lipid-binding domain, CaLB)"/>
    <property type="match status" value="2"/>
</dbReference>
<dbReference type="EMBL" id="JAULJE010000021">
    <property type="protein sequence ID" value="KAK1329703.1"/>
    <property type="molecule type" value="Genomic_DNA"/>
</dbReference>
<dbReference type="FunFam" id="2.60.40.150:FF:000111">
    <property type="entry name" value="synaptotagmin-5 isoform X1"/>
    <property type="match status" value="1"/>
</dbReference>
<reference evidence="6" key="1">
    <citation type="submission" date="2023-06" db="EMBL/GenBank/DDBJ databases">
        <title>Reference genome for the Northern bat (Eptesicus nilssonii), a most northern bat species.</title>
        <authorList>
            <person name="Laine V.N."/>
            <person name="Pulliainen A.T."/>
            <person name="Lilley T.M."/>
        </authorList>
    </citation>
    <scope>NUCLEOTIDE SEQUENCE</scope>
    <source>
        <strain evidence="6">BLF_Eptnil</strain>
        <tissue evidence="6">Kidney</tissue>
    </source>
</reference>
<dbReference type="GO" id="GO:0048791">
    <property type="term" value="P:calcium ion-regulated exocytosis of neurotransmitter"/>
    <property type="evidence" value="ECO:0007669"/>
    <property type="project" value="TreeGrafter"/>
</dbReference>
<feature type="region of interest" description="Disordered" evidence="3">
    <location>
        <begin position="265"/>
        <end position="310"/>
    </location>
</feature>
<dbReference type="GO" id="GO:0031045">
    <property type="term" value="C:dense core granule"/>
    <property type="evidence" value="ECO:0007669"/>
    <property type="project" value="TreeGrafter"/>
</dbReference>
<dbReference type="PRINTS" id="PR00399">
    <property type="entry name" value="SYNAPTOTAGMN"/>
</dbReference>
<evidence type="ECO:0000313" key="6">
    <source>
        <dbReference type="EMBL" id="KAK1329703.1"/>
    </source>
</evidence>
<keyword evidence="4" id="KW-1133">Transmembrane helix</keyword>
<evidence type="ECO:0000256" key="4">
    <source>
        <dbReference type="SAM" id="Phobius"/>
    </source>
</evidence>
<keyword evidence="4" id="KW-0812">Transmembrane</keyword>
<name>A0AA40HEH5_CNENI</name>
<protein>
    <recommendedName>
        <fullName evidence="5">C2 domain-containing protein</fullName>
    </recommendedName>
</protein>
<keyword evidence="2" id="KW-0677">Repeat</keyword>
<dbReference type="AlphaFoldDB" id="A0AA40HEH5"/>
<comment type="caution">
    <text evidence="6">The sequence shown here is derived from an EMBL/GenBank/DDBJ whole genome shotgun (WGS) entry which is preliminary data.</text>
</comment>
<keyword evidence="4" id="KW-0472">Membrane</keyword>
<dbReference type="GO" id="GO:0030672">
    <property type="term" value="C:synaptic vesicle membrane"/>
    <property type="evidence" value="ECO:0007669"/>
    <property type="project" value="TreeGrafter"/>
</dbReference>
<dbReference type="SMART" id="SM00239">
    <property type="entry name" value="C2"/>
    <property type="match status" value="2"/>
</dbReference>
<comment type="similarity">
    <text evidence="1">Belongs to the synaptotagmin family.</text>
</comment>
<dbReference type="CDD" id="cd21342">
    <property type="entry name" value="Syt1_2_N"/>
    <property type="match status" value="1"/>
</dbReference>
<sequence length="428" mass="47087">MFPEPPTPGPPASDTPPDSSRISHGPVPPWALATVLLVSGLLVFSCCFCLYRKRCRRRMGKKSQAQAQVHLQEVKELGRSYINKVQPEVEELEPALPGPGQQAAEKHELGRLQYSLDYDFQSGQVGVEEGEALERRVPGGSEGELRPGILLTVQLLVGILQAEGLAALDLGGSSDPYWRVYLLPDKRRRHETKVHRQTLNPHFGETFAFKVPYVELGGRVLVMAVYDFDRFSRNDAIGEVRVPMSSVDLGRPVLAWRELQAAPREEVSARGHAPCSPGQSDHRPPGPIRSQALGTRAPDPATLHCPTGLPPGVTSGPVVGKLRLASHMRLFGPLSVALPQNTTAWEKLGDICFSLRYVPTAGKLTVIVLEAKNLKKMDVGGLSDPYVKVHLLQGGKKMRKKKTTIKKNTLNPYYNEAFSLRCPVTRSR</sequence>
<dbReference type="Proteomes" id="UP001177744">
    <property type="component" value="Unassembled WGS sequence"/>
</dbReference>
<dbReference type="GO" id="GO:0000149">
    <property type="term" value="F:SNARE binding"/>
    <property type="evidence" value="ECO:0007669"/>
    <property type="project" value="TreeGrafter"/>
</dbReference>
<dbReference type="GO" id="GO:0048488">
    <property type="term" value="P:synaptic vesicle endocytosis"/>
    <property type="evidence" value="ECO:0007669"/>
    <property type="project" value="TreeGrafter"/>
</dbReference>
<accession>A0AA40HEH5</accession>
<keyword evidence="7" id="KW-1185">Reference proteome</keyword>
<dbReference type="Pfam" id="PF00168">
    <property type="entry name" value="C2"/>
    <property type="match status" value="2"/>
</dbReference>
<dbReference type="Gene3D" id="2.60.40.150">
    <property type="entry name" value="C2 domain"/>
    <property type="match status" value="2"/>
</dbReference>
<dbReference type="InterPro" id="IPR035892">
    <property type="entry name" value="C2_domain_sf"/>
</dbReference>
<feature type="domain" description="C2" evidence="5">
    <location>
        <begin position="141"/>
        <end position="257"/>
    </location>
</feature>
<dbReference type="PRINTS" id="PR00360">
    <property type="entry name" value="C2DOMAIN"/>
</dbReference>
<proteinExistence type="inferred from homology"/>
<dbReference type="PROSITE" id="PS50004">
    <property type="entry name" value="C2"/>
    <property type="match status" value="2"/>
</dbReference>
<evidence type="ECO:0000256" key="3">
    <source>
        <dbReference type="SAM" id="MobiDB-lite"/>
    </source>
</evidence>
<feature type="transmembrane region" description="Helical" evidence="4">
    <location>
        <begin position="30"/>
        <end position="51"/>
    </location>
</feature>
<dbReference type="PANTHER" id="PTHR10024:SF282">
    <property type="entry name" value="SYNAPTOTAGMIN-5"/>
    <property type="match status" value="1"/>
</dbReference>